<keyword evidence="3" id="KW-0808">Transferase</keyword>
<evidence type="ECO:0000256" key="1">
    <source>
        <dbReference type="ARBA" id="ARBA00007137"/>
    </source>
</evidence>
<evidence type="ECO:0000313" key="4">
    <source>
        <dbReference type="EMBL" id="HGI31111.1"/>
    </source>
</evidence>
<gene>
    <name evidence="4" type="ORF">ENV30_07395</name>
</gene>
<dbReference type="EMBL" id="DTFV01000110">
    <property type="protein sequence ID" value="HGI31111.1"/>
    <property type="molecule type" value="Genomic_DNA"/>
</dbReference>
<proteinExistence type="inferred from homology"/>
<dbReference type="Gene3D" id="3.20.20.480">
    <property type="entry name" value="Trimethylamine methyltransferase-like"/>
    <property type="match status" value="1"/>
</dbReference>
<evidence type="ECO:0008006" key="5">
    <source>
        <dbReference type="Google" id="ProtNLM"/>
    </source>
</evidence>
<keyword evidence="2" id="KW-0489">Methyltransferase</keyword>
<reference evidence="4" key="1">
    <citation type="journal article" date="2020" name="mSystems">
        <title>Genome- and Community-Level Interaction Insights into Carbon Utilization and Element Cycling Functions of Hydrothermarchaeota in Hydrothermal Sediment.</title>
        <authorList>
            <person name="Zhou Z."/>
            <person name="Liu Y."/>
            <person name="Xu W."/>
            <person name="Pan J."/>
            <person name="Luo Z.H."/>
            <person name="Li M."/>
        </authorList>
    </citation>
    <scope>NUCLEOTIDE SEQUENCE [LARGE SCALE GENOMIC DNA]</scope>
    <source>
        <strain evidence="4">SpSt-747</strain>
    </source>
</reference>
<dbReference type="InterPro" id="IPR010426">
    <property type="entry name" value="MTTB_MeTrfase"/>
</dbReference>
<dbReference type="Pfam" id="PF06253">
    <property type="entry name" value="MTTB"/>
    <property type="match status" value="1"/>
</dbReference>
<comment type="caution">
    <text evidence="4">The sequence shown here is derived from an EMBL/GenBank/DDBJ whole genome shotgun (WGS) entry which is preliminary data.</text>
</comment>
<evidence type="ECO:0000256" key="3">
    <source>
        <dbReference type="ARBA" id="ARBA00022679"/>
    </source>
</evidence>
<name>A0A7V3YHV1_9BACT</name>
<dbReference type="GO" id="GO:0015948">
    <property type="term" value="P:methanogenesis"/>
    <property type="evidence" value="ECO:0007669"/>
    <property type="project" value="InterPro"/>
</dbReference>
<accession>A0A7V3YHV1</accession>
<dbReference type="InterPro" id="IPR038601">
    <property type="entry name" value="MttB-like_sf"/>
</dbReference>
<dbReference type="AlphaFoldDB" id="A0A7V3YHV1"/>
<dbReference type="GO" id="GO:0008168">
    <property type="term" value="F:methyltransferase activity"/>
    <property type="evidence" value="ECO:0007669"/>
    <property type="project" value="UniProtKB-KW"/>
</dbReference>
<sequence length="472" mass="51295">MNPRVVFLGAQEIACLHEASLRILSEVGVLVPDEEVVALLCAHGGEKKNGRVLLPAALVEKSIAQAGKSFRLYGRDGKRSVTFAPGTVVFCSSPGQFALFDGEKRREPGREDFLQAIHLAHHLPHIDVVGGLFLPAEYPPQRREVYMARELFARTDKPVFLWFSQRENFASVFAMSAVCAGSEEAARDEPRLFAFLEPISPLRFPQEGLAILKEAVALGLPVMIGPMVQAGSTGPVTLAGALAQENAEILSGVVIAELLRPGTPICYGGIPHVIDPKTGMISFGSPEQGLLSLAMVELGASYGFPVYVNAGLTDSCAFDPQNGWEKGVTLILGMLAGATTFGHMGIVGSDQGGSLWQLILDNELIGFCKRVARGFSIDEETLAFSTVREGIQEGSFLSLSHTVRWLREEFWVPPLSFRGAFRAGEGILERVRMFLEEVFHLPLPLLEEEKLQQLDDLLSREGESCQGYSGAK</sequence>
<comment type="similarity">
    <text evidence="1">Belongs to the trimethylamine methyltransferase family.</text>
</comment>
<organism evidence="4">
    <name type="scientific">Candidatus Caldatribacterium californiense</name>
    <dbReference type="NCBI Taxonomy" id="1454726"/>
    <lineage>
        <taxon>Bacteria</taxon>
        <taxon>Pseudomonadati</taxon>
        <taxon>Atribacterota</taxon>
        <taxon>Atribacteria</taxon>
        <taxon>Atribacterales</taxon>
        <taxon>Candidatus Caldatribacteriaceae</taxon>
        <taxon>Candidatus Caldatribacterium</taxon>
    </lineage>
</organism>
<protein>
    <recommendedName>
        <fullName evidence="5">Trimethylamine methyltransferase</fullName>
    </recommendedName>
</protein>
<evidence type="ECO:0000256" key="2">
    <source>
        <dbReference type="ARBA" id="ARBA00022603"/>
    </source>
</evidence>
<dbReference type="GO" id="GO:0032259">
    <property type="term" value="P:methylation"/>
    <property type="evidence" value="ECO:0007669"/>
    <property type="project" value="UniProtKB-KW"/>
</dbReference>